<evidence type="ECO:0000313" key="2">
    <source>
        <dbReference type="Proteomes" id="UP001266099"/>
    </source>
</evidence>
<dbReference type="EMBL" id="JAVDUJ010000001">
    <property type="protein sequence ID" value="MDR6938807.1"/>
    <property type="molecule type" value="Genomic_DNA"/>
</dbReference>
<keyword evidence="2" id="KW-1185">Reference proteome</keyword>
<proteinExistence type="predicted"/>
<reference evidence="1 2" key="1">
    <citation type="submission" date="2023-07" db="EMBL/GenBank/DDBJ databases">
        <title>Sequencing the genomes of 1000 actinobacteria strains.</title>
        <authorList>
            <person name="Klenk H.-P."/>
        </authorList>
    </citation>
    <scope>NUCLEOTIDE SEQUENCE [LARGE SCALE GENOMIC DNA]</scope>
    <source>
        <strain evidence="1 2">DSM 15539</strain>
    </source>
</reference>
<evidence type="ECO:0000313" key="1">
    <source>
        <dbReference type="EMBL" id="MDR6938807.1"/>
    </source>
</evidence>
<dbReference type="Proteomes" id="UP001266099">
    <property type="component" value="Unassembled WGS sequence"/>
</dbReference>
<sequence>MRKANLVASGLAQYFVFDNVLIPTRAAYEYQQTIRLE</sequence>
<name>A0ABU1T090_9ACTO</name>
<protein>
    <submittedName>
        <fullName evidence="1">Uncharacterized protein</fullName>
    </submittedName>
</protein>
<gene>
    <name evidence="1" type="ORF">J2S36_000350</name>
</gene>
<comment type="caution">
    <text evidence="1">The sequence shown here is derived from an EMBL/GenBank/DDBJ whole genome shotgun (WGS) entry which is preliminary data.</text>
</comment>
<organism evidence="1 2">
    <name type="scientific">Arcanobacterium hippocoleae</name>
    <dbReference type="NCBI Taxonomy" id="149017"/>
    <lineage>
        <taxon>Bacteria</taxon>
        <taxon>Bacillati</taxon>
        <taxon>Actinomycetota</taxon>
        <taxon>Actinomycetes</taxon>
        <taxon>Actinomycetales</taxon>
        <taxon>Actinomycetaceae</taxon>
        <taxon>Arcanobacterium</taxon>
    </lineage>
</organism>
<accession>A0ABU1T090</accession>